<dbReference type="PANTHER" id="PTHR43297:SF2">
    <property type="entry name" value="DIPEPTIDE TRANSPORT ATP-BINDING PROTEIN DPPD"/>
    <property type="match status" value="1"/>
</dbReference>
<evidence type="ECO:0000259" key="8">
    <source>
        <dbReference type="PROSITE" id="PS50893"/>
    </source>
</evidence>
<dbReference type="GO" id="GO:0005524">
    <property type="term" value="F:ATP binding"/>
    <property type="evidence" value="ECO:0007669"/>
    <property type="project" value="UniProtKB-KW"/>
</dbReference>
<dbReference type="SUPFAM" id="SSF52540">
    <property type="entry name" value="P-loop containing nucleoside triphosphate hydrolases"/>
    <property type="match status" value="1"/>
</dbReference>
<keyword evidence="4" id="KW-1003">Cell membrane</keyword>
<comment type="subcellular location">
    <subcellularLocation>
        <location evidence="1">Cell membrane</location>
        <topology evidence="1">Peripheral membrane protein</topology>
    </subcellularLocation>
</comment>
<dbReference type="AlphaFoldDB" id="A0A1F4RZG8"/>
<dbReference type="InterPro" id="IPR027417">
    <property type="entry name" value="P-loop_NTPase"/>
</dbReference>
<evidence type="ECO:0000256" key="3">
    <source>
        <dbReference type="ARBA" id="ARBA00022448"/>
    </source>
</evidence>
<comment type="caution">
    <text evidence="9">The sequence shown here is derived from an EMBL/GenBank/DDBJ whole genome shotgun (WGS) entry which is preliminary data.</text>
</comment>
<keyword evidence="6" id="KW-0067">ATP-binding</keyword>
<dbReference type="Pfam" id="PF00005">
    <property type="entry name" value="ABC_tran"/>
    <property type="match status" value="1"/>
</dbReference>
<dbReference type="PROSITE" id="PS50893">
    <property type="entry name" value="ABC_TRANSPORTER_2"/>
    <property type="match status" value="1"/>
</dbReference>
<evidence type="ECO:0000313" key="9">
    <source>
        <dbReference type="EMBL" id="OGC12863.1"/>
    </source>
</evidence>
<keyword evidence="5" id="KW-0547">Nucleotide-binding</keyword>
<dbReference type="InterPro" id="IPR050388">
    <property type="entry name" value="ABC_Ni/Peptide_Import"/>
</dbReference>
<comment type="similarity">
    <text evidence="2">Belongs to the ABC transporter superfamily.</text>
</comment>
<keyword evidence="7" id="KW-0472">Membrane</keyword>
<dbReference type="InterPro" id="IPR003439">
    <property type="entry name" value="ABC_transporter-like_ATP-bd"/>
</dbReference>
<dbReference type="PROSITE" id="PS00211">
    <property type="entry name" value="ABC_TRANSPORTER_1"/>
    <property type="match status" value="1"/>
</dbReference>
<feature type="domain" description="ABC transporter" evidence="8">
    <location>
        <begin position="2"/>
        <end position="250"/>
    </location>
</feature>
<name>A0A1F4RZG8_UNCSA</name>
<dbReference type="InterPro" id="IPR003593">
    <property type="entry name" value="AAA+_ATPase"/>
</dbReference>
<evidence type="ECO:0000256" key="5">
    <source>
        <dbReference type="ARBA" id="ARBA00022741"/>
    </source>
</evidence>
<dbReference type="GO" id="GO:0005886">
    <property type="term" value="C:plasma membrane"/>
    <property type="evidence" value="ECO:0007669"/>
    <property type="project" value="UniProtKB-SubCell"/>
</dbReference>
<dbReference type="Proteomes" id="UP000177905">
    <property type="component" value="Unassembled WGS sequence"/>
</dbReference>
<evidence type="ECO:0000256" key="6">
    <source>
        <dbReference type="ARBA" id="ARBA00022840"/>
    </source>
</evidence>
<evidence type="ECO:0000256" key="4">
    <source>
        <dbReference type="ARBA" id="ARBA00022475"/>
    </source>
</evidence>
<protein>
    <recommendedName>
        <fullName evidence="8">ABC transporter domain-containing protein</fullName>
    </recommendedName>
</protein>
<evidence type="ECO:0000256" key="1">
    <source>
        <dbReference type="ARBA" id="ARBA00004202"/>
    </source>
</evidence>
<organism evidence="9 10">
    <name type="scientific">candidate division WOR-1 bacterium RIFOXYB2_FULL_36_35</name>
    <dbReference type="NCBI Taxonomy" id="1802578"/>
    <lineage>
        <taxon>Bacteria</taxon>
        <taxon>Bacillati</taxon>
        <taxon>Saganbacteria</taxon>
    </lineage>
</organism>
<dbReference type="EMBL" id="MEUA01000064">
    <property type="protein sequence ID" value="OGC12863.1"/>
    <property type="molecule type" value="Genomic_DNA"/>
</dbReference>
<dbReference type="PANTHER" id="PTHR43297">
    <property type="entry name" value="OLIGOPEPTIDE TRANSPORT ATP-BINDING PROTEIN APPD"/>
    <property type="match status" value="1"/>
</dbReference>
<dbReference type="Gene3D" id="3.40.50.300">
    <property type="entry name" value="P-loop containing nucleotide triphosphate hydrolases"/>
    <property type="match status" value="1"/>
</dbReference>
<proteinExistence type="inferred from homology"/>
<reference evidence="9 10" key="1">
    <citation type="journal article" date="2016" name="Nat. Commun.">
        <title>Thousands of microbial genomes shed light on interconnected biogeochemical processes in an aquifer system.</title>
        <authorList>
            <person name="Anantharaman K."/>
            <person name="Brown C.T."/>
            <person name="Hug L.A."/>
            <person name="Sharon I."/>
            <person name="Castelle C.J."/>
            <person name="Probst A.J."/>
            <person name="Thomas B.C."/>
            <person name="Singh A."/>
            <person name="Wilkins M.J."/>
            <person name="Karaoz U."/>
            <person name="Brodie E.L."/>
            <person name="Williams K.H."/>
            <person name="Hubbard S.S."/>
            <person name="Banfield J.F."/>
        </authorList>
    </citation>
    <scope>NUCLEOTIDE SEQUENCE [LARGE SCALE GENOMIC DNA]</scope>
</reference>
<accession>A0A1F4RZG8</accession>
<dbReference type="SMART" id="SM00382">
    <property type="entry name" value="AAA"/>
    <property type="match status" value="1"/>
</dbReference>
<keyword evidence="3" id="KW-0813">Transport</keyword>
<dbReference type="GO" id="GO:0016887">
    <property type="term" value="F:ATP hydrolysis activity"/>
    <property type="evidence" value="ECO:0007669"/>
    <property type="project" value="InterPro"/>
</dbReference>
<dbReference type="InterPro" id="IPR017871">
    <property type="entry name" value="ABC_transporter-like_CS"/>
</dbReference>
<evidence type="ECO:0000256" key="7">
    <source>
        <dbReference type="ARBA" id="ARBA00023136"/>
    </source>
</evidence>
<dbReference type="CDD" id="cd03257">
    <property type="entry name" value="ABC_NikE_OppD_transporters"/>
    <property type="match status" value="1"/>
</dbReference>
<evidence type="ECO:0000313" key="10">
    <source>
        <dbReference type="Proteomes" id="UP000177905"/>
    </source>
</evidence>
<dbReference type="FunFam" id="3.40.50.300:FF:000016">
    <property type="entry name" value="Oligopeptide ABC transporter ATP-binding component"/>
    <property type="match status" value="1"/>
</dbReference>
<evidence type="ECO:0000256" key="2">
    <source>
        <dbReference type="ARBA" id="ARBA00005417"/>
    </source>
</evidence>
<sequence length="256" mass="28649">MLQIKNLSTCFYKENSVIKAVDDISFCVKKGETLGLLGESGSGKSTVGLSILRLISNPGKIVSGGVELDGRDILKLSEKEMIDIRGAKISMIFQNPFSSLNPVFTIGEQIAETISLHQGLSKNDSWEKSKEIIEMVQIDPKRIKNYPHQFSGGMRQRVMIAIALSCQPEFLVADEPTTALDVTIQSEILKLIKGLKQKLGFGMIFITHNFKIARKICDRFVVMRKGKIVEEGQNIFDEPKDTYTKRLVECMNLLYA</sequence>
<gene>
    <name evidence="9" type="ORF">A2290_02740</name>
</gene>